<feature type="chain" id="PRO_5021376745" evidence="1">
    <location>
        <begin position="18"/>
        <end position="98"/>
    </location>
</feature>
<evidence type="ECO:0000313" key="2">
    <source>
        <dbReference type="EMBL" id="TID12778.1"/>
    </source>
</evidence>
<comment type="caution">
    <text evidence="2">The sequence shown here is derived from an EMBL/GenBank/DDBJ whole genome shotgun (WGS) entry which is preliminary data.</text>
</comment>
<sequence>MRFSVLTMLLLSSGAAAKLWLQCVTPELQKGFGSGTCHIIDRSGKDYTESTLALELHELGIVIPLVHGLSNGVWQEVTEDVEYGQYSCSPIPKPPDES</sequence>
<protein>
    <submittedName>
        <fullName evidence="2">Uncharacterized protein</fullName>
    </submittedName>
</protein>
<name>A0A4Z1NQS3_9PEZI</name>
<dbReference type="EMBL" id="SNSC02000033">
    <property type="protein sequence ID" value="TID12778.1"/>
    <property type="molecule type" value="Genomic_DNA"/>
</dbReference>
<reference evidence="2 3" key="1">
    <citation type="submission" date="2019-04" db="EMBL/GenBank/DDBJ databases">
        <title>High contiguity whole genome sequence and gene annotation resource for two Venturia nashicola isolates.</title>
        <authorList>
            <person name="Prokchorchik M."/>
            <person name="Won K."/>
            <person name="Lee Y."/>
            <person name="Choi E.D."/>
            <person name="Segonzac C."/>
            <person name="Sohn K.H."/>
        </authorList>
    </citation>
    <scope>NUCLEOTIDE SEQUENCE [LARGE SCALE GENOMIC DNA]</scope>
    <source>
        <strain evidence="2 3">PRI2</strain>
    </source>
</reference>
<feature type="signal peptide" evidence="1">
    <location>
        <begin position="1"/>
        <end position="17"/>
    </location>
</feature>
<evidence type="ECO:0000313" key="3">
    <source>
        <dbReference type="Proteomes" id="UP000298493"/>
    </source>
</evidence>
<dbReference type="AlphaFoldDB" id="A0A4Z1NQS3"/>
<accession>A0A4Z1NQS3</accession>
<gene>
    <name evidence="2" type="ORF">E6O75_ATG09943</name>
</gene>
<dbReference type="Proteomes" id="UP000298493">
    <property type="component" value="Unassembled WGS sequence"/>
</dbReference>
<proteinExistence type="predicted"/>
<evidence type="ECO:0000256" key="1">
    <source>
        <dbReference type="SAM" id="SignalP"/>
    </source>
</evidence>
<organism evidence="2 3">
    <name type="scientific">Venturia nashicola</name>
    <dbReference type="NCBI Taxonomy" id="86259"/>
    <lineage>
        <taxon>Eukaryota</taxon>
        <taxon>Fungi</taxon>
        <taxon>Dikarya</taxon>
        <taxon>Ascomycota</taxon>
        <taxon>Pezizomycotina</taxon>
        <taxon>Dothideomycetes</taxon>
        <taxon>Pleosporomycetidae</taxon>
        <taxon>Venturiales</taxon>
        <taxon>Venturiaceae</taxon>
        <taxon>Venturia</taxon>
    </lineage>
</organism>
<keyword evidence="1" id="KW-0732">Signal</keyword>
<keyword evidence="3" id="KW-1185">Reference proteome</keyword>